<name>A0A226QBC6_9BACL</name>
<accession>A0A226QBC6</accession>
<evidence type="ECO:0000313" key="2">
    <source>
        <dbReference type="EMBL" id="OXB88957.1"/>
    </source>
</evidence>
<dbReference type="PANTHER" id="PTHR30244">
    <property type="entry name" value="TRANSAMINASE"/>
    <property type="match status" value="1"/>
</dbReference>
<organism evidence="2 3">
    <name type="scientific">Geobacillus thermocatenulatus</name>
    <dbReference type="NCBI Taxonomy" id="33938"/>
    <lineage>
        <taxon>Bacteria</taxon>
        <taxon>Bacillati</taxon>
        <taxon>Bacillota</taxon>
        <taxon>Bacilli</taxon>
        <taxon>Bacillales</taxon>
        <taxon>Anoxybacillaceae</taxon>
        <taxon>Geobacillus</taxon>
        <taxon>Geobacillus thermoleovorans group</taxon>
    </lineage>
</organism>
<dbReference type="Gene3D" id="3.90.1150.10">
    <property type="entry name" value="Aspartate Aminotransferase, domain 1"/>
    <property type="match status" value="1"/>
</dbReference>
<dbReference type="AlphaFoldDB" id="A0A226QBC6"/>
<keyword evidence="1" id="KW-0663">Pyridoxal phosphate</keyword>
<dbReference type="InterPro" id="IPR000653">
    <property type="entry name" value="DegT/StrS_aminotransferase"/>
</dbReference>
<dbReference type="GO" id="GO:0030170">
    <property type="term" value="F:pyridoxal phosphate binding"/>
    <property type="evidence" value="ECO:0007669"/>
    <property type="project" value="TreeGrafter"/>
</dbReference>
<protein>
    <submittedName>
        <fullName evidence="2">UDP-4-amino-4, 6-dideoxy-N-acetyl-beta-L-altrosamine transaminase</fullName>
    </submittedName>
</protein>
<dbReference type="PIRSF" id="PIRSF000390">
    <property type="entry name" value="PLP_StrS"/>
    <property type="match status" value="1"/>
</dbReference>
<dbReference type="EMBL" id="NEWK01000001">
    <property type="protein sequence ID" value="OXB88957.1"/>
    <property type="molecule type" value="Genomic_DNA"/>
</dbReference>
<dbReference type="GO" id="GO:0008483">
    <property type="term" value="F:transaminase activity"/>
    <property type="evidence" value="ECO:0007669"/>
    <property type="project" value="TreeGrafter"/>
</dbReference>
<dbReference type="InterPro" id="IPR015421">
    <property type="entry name" value="PyrdxlP-dep_Trfase_major"/>
</dbReference>
<dbReference type="NCBIfam" id="TIGR03588">
    <property type="entry name" value="PseC"/>
    <property type="match status" value="1"/>
</dbReference>
<comment type="caution">
    <text evidence="2">The sequence shown here is derived from an EMBL/GenBank/DDBJ whole genome shotgun (WGS) entry which is preliminary data.</text>
</comment>
<reference evidence="2 3" key="1">
    <citation type="submission" date="2017-05" db="EMBL/GenBank/DDBJ databases">
        <title>The genome sequence of Geobacillus thermocatenulatus DSM 730.</title>
        <authorList>
            <person name="Ramaloko W.T."/>
            <person name="Koen N."/>
            <person name="Polliack S."/>
            <person name="Aliyu H."/>
            <person name="Lebre P."/>
            <person name="Mohr T."/>
            <person name="Oswald F."/>
            <person name="Zwick M."/>
            <person name="Neumann A."/>
            <person name="Syldatk C."/>
            <person name="Cowan D."/>
            <person name="De Maayer P."/>
        </authorList>
    </citation>
    <scope>NUCLEOTIDE SEQUENCE [LARGE SCALE GENOMIC DNA]</scope>
    <source>
        <strain evidence="2 3">BGSC 93A1</strain>
    </source>
</reference>
<sequence>MKLAIHGGTPVRESFLSYGQQWIDEEDIQAVVETLRGPLITQGPKIQQFEEAVARYVGAKYAVAFANGTAALHGACYAAGISQGDEVITTPITFAASANCVRYVGGKPVFVDIDENTYNIDPSLIEKAITPRTKAIIAVDFAGQPADLDPIREIAKKYGLVFIEDAAHSLGACYKGKKVGSLADMTMFSFHPVKTITTGEGGMIVTDDEEYYHKLKLFRTHGITTVGKNEGPWYYEMVDLGYNYRMTDLQAALGLSQLAKIDAFVQKRREIAAIYDEAFSRIPGVRIPYQLPYVDSGWHLYVLQLQVEHFRVGRKEIFEALRAENIGVHVHYIPVYFHPYYQRLGYRKGICPVAEKWYEGALTIPIFPKMSEYDIQTVIEGVNKVLSFYRT</sequence>
<dbReference type="Gene3D" id="3.40.640.10">
    <property type="entry name" value="Type I PLP-dependent aspartate aminotransferase-like (Major domain)"/>
    <property type="match status" value="1"/>
</dbReference>
<keyword evidence="3" id="KW-1185">Reference proteome</keyword>
<comment type="similarity">
    <text evidence="1">Belongs to the DegT/DnrJ/EryC1 family.</text>
</comment>
<dbReference type="Proteomes" id="UP000198378">
    <property type="component" value="Unassembled WGS sequence"/>
</dbReference>
<evidence type="ECO:0000256" key="1">
    <source>
        <dbReference type="RuleBase" id="RU004508"/>
    </source>
</evidence>
<dbReference type="SUPFAM" id="SSF53383">
    <property type="entry name" value="PLP-dependent transferases"/>
    <property type="match status" value="1"/>
</dbReference>
<dbReference type="RefSeq" id="WP_025949825.1">
    <property type="nucleotide sequence ID" value="NZ_CP018058.1"/>
</dbReference>
<evidence type="ECO:0000313" key="3">
    <source>
        <dbReference type="Proteomes" id="UP000198378"/>
    </source>
</evidence>
<dbReference type="GO" id="GO:0000271">
    <property type="term" value="P:polysaccharide biosynthetic process"/>
    <property type="evidence" value="ECO:0007669"/>
    <property type="project" value="TreeGrafter"/>
</dbReference>
<dbReference type="InterPro" id="IPR020026">
    <property type="entry name" value="PseC"/>
</dbReference>
<dbReference type="InterPro" id="IPR015422">
    <property type="entry name" value="PyrdxlP-dep_Trfase_small"/>
</dbReference>
<dbReference type="Pfam" id="PF01041">
    <property type="entry name" value="DegT_DnrJ_EryC1"/>
    <property type="match status" value="1"/>
</dbReference>
<dbReference type="CDD" id="cd00616">
    <property type="entry name" value="AHBA_syn"/>
    <property type="match status" value="1"/>
</dbReference>
<dbReference type="InterPro" id="IPR015424">
    <property type="entry name" value="PyrdxlP-dep_Trfase"/>
</dbReference>
<gene>
    <name evidence="2" type="ORF">B9L19_02360</name>
</gene>
<proteinExistence type="inferred from homology"/>
<dbReference type="PANTHER" id="PTHR30244:SF34">
    <property type="entry name" value="DTDP-4-AMINO-4,6-DIDEOXYGALACTOSE TRANSAMINASE"/>
    <property type="match status" value="1"/>
</dbReference>
<dbReference type="KEGG" id="gtm:GT3921_03510"/>